<gene>
    <name evidence="2" type="ORF">CPLFYP93_01969</name>
</gene>
<protein>
    <submittedName>
        <fullName evidence="2">Uncharacterized protein</fullName>
    </submittedName>
</protein>
<evidence type="ECO:0000313" key="2">
    <source>
        <dbReference type="EMBL" id="VYU32001.1"/>
    </source>
</evidence>
<evidence type="ECO:0000256" key="1">
    <source>
        <dbReference type="SAM" id="Phobius"/>
    </source>
</evidence>
<sequence>MNNKNYIFGIALILIGILGRVDKIFNLSYNTDYN</sequence>
<proteinExistence type="predicted"/>
<keyword evidence="1" id="KW-1133">Transmembrane helix</keyword>
<feature type="transmembrane region" description="Helical" evidence="1">
    <location>
        <begin position="6"/>
        <end position="25"/>
    </location>
</feature>
<keyword evidence="1" id="KW-0812">Transmembrane</keyword>
<organism evidence="2">
    <name type="scientific">Clostridium paraputrificum</name>
    <dbReference type="NCBI Taxonomy" id="29363"/>
    <lineage>
        <taxon>Bacteria</taxon>
        <taxon>Bacillati</taxon>
        <taxon>Bacillota</taxon>
        <taxon>Clostridia</taxon>
        <taxon>Eubacteriales</taxon>
        <taxon>Clostridiaceae</taxon>
        <taxon>Clostridium</taxon>
    </lineage>
</organism>
<keyword evidence="1" id="KW-0472">Membrane</keyword>
<dbReference type="EMBL" id="CACRTV010000048">
    <property type="protein sequence ID" value="VYU32001.1"/>
    <property type="molecule type" value="Genomic_DNA"/>
</dbReference>
<dbReference type="AlphaFoldDB" id="A0A6N3DZT5"/>
<reference evidence="2" key="1">
    <citation type="submission" date="2019-11" db="EMBL/GenBank/DDBJ databases">
        <authorList>
            <person name="Feng L."/>
        </authorList>
    </citation>
    <scope>NUCLEOTIDE SEQUENCE</scope>
    <source>
        <strain evidence="2">CParaputrificumLFYP93</strain>
    </source>
</reference>
<name>A0A6N3DZT5_9CLOT</name>
<accession>A0A6N3DZT5</accession>